<dbReference type="RefSeq" id="WP_037270617.1">
    <property type="nucleotide sequence ID" value="NZ_KN293977.1"/>
</dbReference>
<evidence type="ECO:0000313" key="8">
    <source>
        <dbReference type="Proteomes" id="UP000030021"/>
    </source>
</evidence>
<evidence type="ECO:0000256" key="1">
    <source>
        <dbReference type="ARBA" id="ARBA00022723"/>
    </source>
</evidence>
<evidence type="ECO:0000256" key="2">
    <source>
        <dbReference type="ARBA" id="ARBA00022771"/>
    </source>
</evidence>
<feature type="domain" description="Zinc finger DksA/TraR C4-type" evidence="5">
    <location>
        <begin position="74"/>
        <end position="105"/>
    </location>
</feature>
<evidence type="ECO:0000259" key="6">
    <source>
        <dbReference type="Pfam" id="PF21173"/>
    </source>
</evidence>
<dbReference type="InterPro" id="IPR048487">
    <property type="entry name" value="DksA-like_N"/>
</dbReference>
<name>A0A0A0HMJ7_9RHOB</name>
<dbReference type="SUPFAM" id="SSF57716">
    <property type="entry name" value="Glucocorticoid receptor-like (DNA-binding domain)"/>
    <property type="match status" value="1"/>
</dbReference>
<dbReference type="GO" id="GO:0008270">
    <property type="term" value="F:zinc ion binding"/>
    <property type="evidence" value="ECO:0007669"/>
    <property type="project" value="UniProtKB-KW"/>
</dbReference>
<dbReference type="Proteomes" id="UP000030021">
    <property type="component" value="Unassembled WGS sequence"/>
</dbReference>
<dbReference type="Pfam" id="PF01258">
    <property type="entry name" value="zf-dskA_traR"/>
    <property type="match status" value="1"/>
</dbReference>
<evidence type="ECO:0000259" key="5">
    <source>
        <dbReference type="Pfam" id="PF01258"/>
    </source>
</evidence>
<dbReference type="Pfam" id="PF21173">
    <property type="entry name" value="DksA-like_N"/>
    <property type="match status" value="1"/>
</dbReference>
<evidence type="ECO:0000313" key="7">
    <source>
        <dbReference type="EMBL" id="KGM89062.1"/>
    </source>
</evidence>
<proteinExistence type="predicted"/>
<comment type="caution">
    <text evidence="7">The sequence shown here is derived from an EMBL/GenBank/DDBJ whole genome shotgun (WGS) entry which is preliminary data.</text>
</comment>
<feature type="domain" description="DnaK suppressor protein-like N-terminal" evidence="6">
    <location>
        <begin position="7"/>
        <end position="71"/>
    </location>
</feature>
<dbReference type="Gene3D" id="1.20.120.910">
    <property type="entry name" value="DksA, coiled-coil domain"/>
    <property type="match status" value="1"/>
</dbReference>
<feature type="zinc finger region" description="dksA C4-type" evidence="4">
    <location>
        <begin position="79"/>
        <end position="103"/>
    </location>
</feature>
<evidence type="ECO:0000256" key="3">
    <source>
        <dbReference type="ARBA" id="ARBA00022833"/>
    </source>
</evidence>
<keyword evidence="2" id="KW-0863">Zinc-finger</keyword>
<dbReference type="PANTHER" id="PTHR33823:SF4">
    <property type="entry name" value="GENERAL STRESS PROTEIN 16O"/>
    <property type="match status" value="1"/>
</dbReference>
<accession>A0A0A0HMJ7</accession>
<dbReference type="InterPro" id="IPR000962">
    <property type="entry name" value="Znf_DskA_TraR"/>
</dbReference>
<dbReference type="eggNOG" id="COG1734">
    <property type="taxonomic scope" value="Bacteria"/>
</dbReference>
<dbReference type="PANTHER" id="PTHR33823">
    <property type="entry name" value="RNA POLYMERASE-BINDING TRANSCRIPTION FACTOR DKSA-RELATED"/>
    <property type="match status" value="1"/>
</dbReference>
<gene>
    <name evidence="7" type="ORF">rosmuc_01030</name>
</gene>
<keyword evidence="1" id="KW-0479">Metal-binding</keyword>
<evidence type="ECO:0000256" key="4">
    <source>
        <dbReference type="PROSITE-ProRule" id="PRU00510"/>
    </source>
</evidence>
<dbReference type="HOGENOM" id="CLU_043144_3_2_5"/>
<dbReference type="AlphaFoldDB" id="A0A0A0HMJ7"/>
<dbReference type="OrthoDB" id="1121111at2"/>
<dbReference type="STRING" id="215743.ROSMUCSMR3_03745"/>
<dbReference type="PROSITE" id="PS51128">
    <property type="entry name" value="ZF_DKSA_2"/>
    <property type="match status" value="1"/>
</dbReference>
<organism evidence="7 8">
    <name type="scientific">Roseovarius mucosus DSM 17069</name>
    <dbReference type="NCBI Taxonomy" id="1288298"/>
    <lineage>
        <taxon>Bacteria</taxon>
        <taxon>Pseudomonadati</taxon>
        <taxon>Pseudomonadota</taxon>
        <taxon>Alphaproteobacteria</taxon>
        <taxon>Rhodobacterales</taxon>
        <taxon>Roseobacteraceae</taxon>
        <taxon>Roseovarius</taxon>
    </lineage>
</organism>
<dbReference type="PATRIC" id="fig|1288298.3.peg.1041"/>
<dbReference type="EMBL" id="AONH01000004">
    <property type="protein sequence ID" value="KGM89062.1"/>
    <property type="molecule type" value="Genomic_DNA"/>
</dbReference>
<reference evidence="7 8" key="1">
    <citation type="submission" date="2013-01" db="EMBL/GenBank/DDBJ databases">
        <authorList>
            <person name="Fiebig A."/>
            <person name="Goeker M."/>
            <person name="Klenk H.-P.P."/>
        </authorList>
    </citation>
    <scope>NUCLEOTIDE SEQUENCE [LARGE SCALE GENOMIC DNA]</scope>
    <source>
        <strain evidence="7 8">DSM 17069</strain>
    </source>
</reference>
<protein>
    <submittedName>
        <fullName evidence="7">Transcriptional regulator, TraR/DksA family</fullName>
    </submittedName>
</protein>
<keyword evidence="3" id="KW-0862">Zinc</keyword>
<sequence length="108" mass="12217">MLETERYRLALMARLGELDKRLHAIEDELDSTKSKDWDDAAIEREGDEVLEHLGQYGQEEVARIRAALDRIRKGTFGTCARCEEQIAADRLDVLPETPLCRACAAQVS</sequence>